<dbReference type="GO" id="GO:0072659">
    <property type="term" value="P:protein localization to plasma membrane"/>
    <property type="evidence" value="ECO:0007669"/>
    <property type="project" value="InterPro"/>
</dbReference>
<feature type="compositionally biased region" description="Low complexity" evidence="1">
    <location>
        <begin position="1046"/>
        <end position="1057"/>
    </location>
</feature>
<proteinExistence type="predicted"/>
<dbReference type="AlphaFoldDB" id="A0A0L0VEV5"/>
<accession>A0A0L0VEV5</accession>
<evidence type="ECO:0000313" key="3">
    <source>
        <dbReference type="Proteomes" id="UP000054564"/>
    </source>
</evidence>
<dbReference type="PANTHER" id="PTHR47766:SF1">
    <property type="entry name" value="PROTEIN EFR3"/>
    <property type="match status" value="1"/>
</dbReference>
<keyword evidence="3" id="KW-1185">Reference proteome</keyword>
<evidence type="ECO:0000313" key="2">
    <source>
        <dbReference type="EMBL" id="KNE97815.1"/>
    </source>
</evidence>
<feature type="compositionally biased region" description="Low complexity" evidence="1">
    <location>
        <begin position="1088"/>
        <end position="1097"/>
    </location>
</feature>
<organism evidence="2 3">
    <name type="scientific">Puccinia striiformis f. sp. tritici PST-78</name>
    <dbReference type="NCBI Taxonomy" id="1165861"/>
    <lineage>
        <taxon>Eukaryota</taxon>
        <taxon>Fungi</taxon>
        <taxon>Dikarya</taxon>
        <taxon>Basidiomycota</taxon>
        <taxon>Pucciniomycotina</taxon>
        <taxon>Pucciniomycetes</taxon>
        <taxon>Pucciniales</taxon>
        <taxon>Pucciniaceae</taxon>
        <taxon>Puccinia</taxon>
    </lineage>
</organism>
<feature type="compositionally biased region" description="Polar residues" evidence="1">
    <location>
        <begin position="1071"/>
        <end position="1080"/>
    </location>
</feature>
<evidence type="ECO:0000256" key="1">
    <source>
        <dbReference type="SAM" id="MobiDB-lite"/>
    </source>
</evidence>
<dbReference type="Proteomes" id="UP000054564">
    <property type="component" value="Unassembled WGS sequence"/>
</dbReference>
<protein>
    <recommendedName>
        <fullName evidence="4">Protein EFR3</fullName>
    </recommendedName>
</protein>
<name>A0A0L0VEV5_9BASI</name>
<sequence length="1123" mass="125581">MITSNHKKLVNACYPVQNTVNPDPNSVSKLIYYCSTRPHKISKITTYLLSYAQSQALPASFRTTFSVHRHSKPGLICTLKIFNELIGNPTINSSLLGPHLSTIIAIGLGLLNRSSSLVVDHSGFFGHDWVALDLDITRTTIDLFSTYAQSIISDHLQDDQSTKNYLFFIAKFSSIASLSPSIVSKQDNTRPKPARCMALMALESTIKGAGLYSSTTYFERQIQMIIPAIISPILPSKHRPADQLMTIILQARLEDTSSASLDKPSLLKEINRYRTVLDPLSNPELCPSTELDIINYSIKLIQFLLQIQLSNLNQFEITVHEILNQIEATIIIIPSQSEYYHWLGRALLEWAMPRYRSNVIDLIVDRLTSLDSKQSKLKTATNNQKEFLSKMIILTGMLNQMIIDPLIQSIHLLNTLNILHQLIRLIQSSIDLDSTSHPDSITLRTLLVDVIGNLSSRIFYDDQINDMNRDIWGRIKTLNRALLFLPKDSTTPTEQESSILISILFDCLNRIIITSNNSKSTDLKSKLNHHQHQVSLSIWKENLSILDELNHSKSRSNFFKAFRSFLKFEAFPIGRPHRDEDRLLKVELLSTINVLAYRKSINRAVSNSEIGDEHQGQEEEERPGLSDCLLEILGFQEFIILEICVPMLRELDQKKTHQIGGPSDLVLESLKKISQVWKLEDLVSSCINFEAGSNRIIEWDSIIKAICNSGIVNLSSGLDYSSLEKLFVPHHWSLSEGRNLAGWTGNPVSRRSTIVNGTTSQLPKIIQRMSSAVGMRADHQSRTNIAVKPNGINPETRRVYLSNLHNYHRSSSLSLRSSSVINNPSFLTVKQDTSVSDLRNTLIGNGFINHHHSSDRNGRNSVLVLNNSRSSHNFELSNNNHSTGDLSGFMYTTNNNSTTNTTVHHHANLSSTNFFNTLPNSFRGSSSTTTNNRNIMPSLTHNLFLASDDSSDTNHQSIPHTLTHLDNENEDQYKTSLVRRQTLTAEVLDKLKLKTSNRPVSTFVGNTPLNLLSPTRKLFANGHGVGEDGKDTDGLDGIQEQEKDPSSSSHTGDLTSSVTPKLSPSVFGIPPSNSASLNSRIHSDIISTGTTTGNTHTAQSSLRKPHPSLRKSVIIQPPYNLHD</sequence>
<dbReference type="InterPro" id="IPR039786">
    <property type="entry name" value="EFR3"/>
</dbReference>
<evidence type="ECO:0008006" key="4">
    <source>
        <dbReference type="Google" id="ProtNLM"/>
    </source>
</evidence>
<gene>
    <name evidence="2" type="ORF">PSTG_08837</name>
</gene>
<reference evidence="3" key="1">
    <citation type="submission" date="2014-03" db="EMBL/GenBank/DDBJ databases">
        <title>The Genome Sequence of Puccinia striiformis f. sp. tritici PST-78.</title>
        <authorList>
            <consortium name="The Broad Institute Genome Sequencing Platform"/>
            <person name="Cuomo C."/>
            <person name="Hulbert S."/>
            <person name="Chen X."/>
            <person name="Walker B."/>
            <person name="Young S.K."/>
            <person name="Zeng Q."/>
            <person name="Gargeya S."/>
            <person name="Fitzgerald M."/>
            <person name="Haas B."/>
            <person name="Abouelleil A."/>
            <person name="Alvarado L."/>
            <person name="Arachchi H.M."/>
            <person name="Berlin A.M."/>
            <person name="Chapman S.B."/>
            <person name="Goldberg J."/>
            <person name="Griggs A."/>
            <person name="Gujja S."/>
            <person name="Hansen M."/>
            <person name="Howarth C."/>
            <person name="Imamovic A."/>
            <person name="Larimer J."/>
            <person name="McCowan C."/>
            <person name="Montmayeur A."/>
            <person name="Murphy C."/>
            <person name="Neiman D."/>
            <person name="Pearson M."/>
            <person name="Priest M."/>
            <person name="Roberts A."/>
            <person name="Saif S."/>
            <person name="Shea T."/>
            <person name="Sisk P."/>
            <person name="Sykes S."/>
            <person name="Wortman J."/>
            <person name="Nusbaum C."/>
            <person name="Birren B."/>
        </authorList>
    </citation>
    <scope>NUCLEOTIDE SEQUENCE [LARGE SCALE GENOMIC DNA]</scope>
    <source>
        <strain evidence="3">race PST-78</strain>
    </source>
</reference>
<feature type="region of interest" description="Disordered" evidence="1">
    <location>
        <begin position="1020"/>
        <end position="1108"/>
    </location>
</feature>
<dbReference type="PANTHER" id="PTHR47766">
    <property type="entry name" value="PROTEIN EFR3"/>
    <property type="match status" value="1"/>
</dbReference>
<dbReference type="STRING" id="1165861.A0A0L0VEV5"/>
<dbReference type="EMBL" id="AJIL01000063">
    <property type="protein sequence ID" value="KNE97815.1"/>
    <property type="molecule type" value="Genomic_DNA"/>
</dbReference>
<dbReference type="OrthoDB" id="2500341at2759"/>
<comment type="caution">
    <text evidence="2">The sequence shown here is derived from an EMBL/GenBank/DDBJ whole genome shotgun (WGS) entry which is preliminary data.</text>
</comment>